<dbReference type="CDD" id="cd18310">
    <property type="entry name" value="BTB_POZ_NPR_plant"/>
    <property type="match status" value="1"/>
</dbReference>
<dbReference type="SUPFAM" id="SSF48403">
    <property type="entry name" value="Ankyrin repeat"/>
    <property type="match status" value="1"/>
</dbReference>
<feature type="domain" description="BTB" evidence="2">
    <location>
        <begin position="25"/>
        <end position="101"/>
    </location>
</feature>
<dbReference type="InterPro" id="IPR021094">
    <property type="entry name" value="NPR1/NIM1-like_C"/>
</dbReference>
<dbReference type="Gene3D" id="3.30.710.10">
    <property type="entry name" value="Potassium Channel Kv1.1, Chain A"/>
    <property type="match status" value="1"/>
</dbReference>
<comment type="pathway">
    <text evidence="1">Protein modification; protein ubiquitination.</text>
</comment>
<dbReference type="GeneID" id="109130720"/>
<evidence type="ECO:0000313" key="4">
    <source>
        <dbReference type="RefSeq" id="XP_019096145.1"/>
    </source>
</evidence>
<reference evidence="4" key="2">
    <citation type="submission" date="2025-08" db="UniProtKB">
        <authorList>
            <consortium name="RefSeq"/>
        </authorList>
    </citation>
    <scope>IDENTIFICATION</scope>
    <source>
        <tissue evidence="4">Leaf</tissue>
    </source>
</reference>
<dbReference type="InterPro" id="IPR044292">
    <property type="entry name" value="NPR"/>
</dbReference>
<accession>A0ABM1RAV7</accession>
<dbReference type="InterPro" id="IPR000210">
    <property type="entry name" value="BTB/POZ_dom"/>
</dbReference>
<dbReference type="Pfam" id="PF00651">
    <property type="entry name" value="BTB"/>
    <property type="match status" value="1"/>
</dbReference>
<dbReference type="RefSeq" id="XP_019096145.1">
    <property type="nucleotide sequence ID" value="XM_019240600.1"/>
</dbReference>
<proteinExistence type="predicted"/>
<dbReference type="InterPro" id="IPR011333">
    <property type="entry name" value="SKP1/BTB/POZ_sf"/>
</dbReference>
<evidence type="ECO:0000313" key="3">
    <source>
        <dbReference type="Proteomes" id="UP000694864"/>
    </source>
</evidence>
<evidence type="ECO:0000256" key="1">
    <source>
        <dbReference type="ARBA" id="ARBA00004906"/>
    </source>
</evidence>
<evidence type="ECO:0000259" key="2">
    <source>
        <dbReference type="PROSITE" id="PS50097"/>
    </source>
</evidence>
<dbReference type="SUPFAM" id="SSF54695">
    <property type="entry name" value="POZ domain"/>
    <property type="match status" value="1"/>
</dbReference>
<name>A0ABM1RAV7_CAMSA</name>
<dbReference type="InterPro" id="IPR036770">
    <property type="entry name" value="Ankyrin_rpt-contain_sf"/>
</dbReference>
<dbReference type="Proteomes" id="UP000694864">
    <property type="component" value="Chromosome 3"/>
</dbReference>
<dbReference type="PROSITE" id="PS50097">
    <property type="entry name" value="BTB"/>
    <property type="match status" value="1"/>
</dbReference>
<reference evidence="3" key="1">
    <citation type="journal article" date="2014" name="Nat. Commun.">
        <title>The emerging biofuel crop Camelina sativa retains a highly undifferentiated hexaploid genome structure.</title>
        <authorList>
            <person name="Kagale S."/>
            <person name="Koh C."/>
            <person name="Nixon J."/>
            <person name="Bollina V."/>
            <person name="Clarke W.E."/>
            <person name="Tuteja R."/>
            <person name="Spillane C."/>
            <person name="Robinson S.J."/>
            <person name="Links M.G."/>
            <person name="Clarke C."/>
            <person name="Higgins E.E."/>
            <person name="Huebert T."/>
            <person name="Sharpe A.G."/>
            <person name="Parkin I.A."/>
        </authorList>
    </citation>
    <scope>NUCLEOTIDE SEQUENCE [LARGE SCALE GENOMIC DNA]</scope>
    <source>
        <strain evidence="3">cv. DH55</strain>
    </source>
</reference>
<sequence length="420" mass="47404">MQPLCQSYQRCNLDSIFESPEEFYSDAKVVLSNGQEVSFHRCILSARLPFFKTTLSRAEKIHQNKTMKLEIKDIAKDYEVGFHFLVTVFSYVYNNRVKPPPKEISKCLDMNCHPAVQFVMEVLYLASTFQIPELVTQYQSQLLEMVDNIGIEHILDILQLASICGGYCKTLLDKCTNLIAWSDLDVFTLKKSLPSSYHHIVKQIVDIHEQAGLKITEPERNVLGIYQALDTKDIELVSIFHKEGHLLSSAYALHYAVTYCEVKTTMDLLELELVDVNQRNPKGCTVLQVAIMRKEPRLIMCLLLKGAIVSETSSDGRTALQMARQLTKEVDYNQITERGKSSPRGRVCLEILEQAHKLDSWPIEISPSSLAADELKKMLISLENQVAVARSNFPMEALVAMMSSSTSKSTAAMRSGGKKI</sequence>
<protein>
    <submittedName>
        <fullName evidence="4">Regulatory protein NPR1-like</fullName>
    </submittedName>
</protein>
<dbReference type="PANTHER" id="PTHR46475:SF1">
    <property type="entry name" value="REGULATORY PROTEIN NPR2"/>
    <property type="match status" value="1"/>
</dbReference>
<organism evidence="3 4">
    <name type="scientific">Camelina sativa</name>
    <name type="common">False flax</name>
    <name type="synonym">Myagrum sativum</name>
    <dbReference type="NCBI Taxonomy" id="90675"/>
    <lineage>
        <taxon>Eukaryota</taxon>
        <taxon>Viridiplantae</taxon>
        <taxon>Streptophyta</taxon>
        <taxon>Embryophyta</taxon>
        <taxon>Tracheophyta</taxon>
        <taxon>Spermatophyta</taxon>
        <taxon>Magnoliopsida</taxon>
        <taxon>eudicotyledons</taxon>
        <taxon>Gunneridae</taxon>
        <taxon>Pentapetalae</taxon>
        <taxon>rosids</taxon>
        <taxon>malvids</taxon>
        <taxon>Brassicales</taxon>
        <taxon>Brassicaceae</taxon>
        <taxon>Camelineae</taxon>
        <taxon>Camelina</taxon>
    </lineage>
</organism>
<dbReference type="PANTHER" id="PTHR46475">
    <property type="entry name" value="REGULATORY PROTEIN NPR3"/>
    <property type="match status" value="1"/>
</dbReference>
<dbReference type="SMART" id="SM00225">
    <property type="entry name" value="BTB"/>
    <property type="match status" value="1"/>
</dbReference>
<dbReference type="Gene3D" id="1.25.40.20">
    <property type="entry name" value="Ankyrin repeat-containing domain"/>
    <property type="match status" value="1"/>
</dbReference>
<keyword evidence="3" id="KW-1185">Reference proteome</keyword>
<gene>
    <name evidence="4" type="primary">LOC109130720</name>
</gene>
<dbReference type="Pfam" id="PF12313">
    <property type="entry name" value="NPR1_like_C"/>
    <property type="match status" value="1"/>
</dbReference>